<name>B1BU26_CLOPF</name>
<dbReference type="Proteomes" id="UP000005337">
    <property type="component" value="Unassembled WGS sequence"/>
</dbReference>
<gene>
    <name evidence="2" type="ORF">AC3_0162</name>
</gene>
<evidence type="ECO:0000256" key="1">
    <source>
        <dbReference type="SAM" id="Phobius"/>
    </source>
</evidence>
<feature type="transmembrane region" description="Helical" evidence="1">
    <location>
        <begin position="21"/>
        <end position="41"/>
    </location>
</feature>
<evidence type="ECO:0000313" key="2">
    <source>
        <dbReference type="EMBL" id="EDT14804.1"/>
    </source>
</evidence>
<dbReference type="RefSeq" id="WP_003463957.1">
    <property type="nucleotide sequence ID" value="NZ_ABDW01000017.1"/>
</dbReference>
<dbReference type="EMBL" id="ABDW01000017">
    <property type="protein sequence ID" value="EDT14804.1"/>
    <property type="molecule type" value="Genomic_DNA"/>
</dbReference>
<evidence type="ECO:0000313" key="3">
    <source>
        <dbReference type="Proteomes" id="UP000005337"/>
    </source>
</evidence>
<sequence length="182" mass="20656">MYTDIKNNESSRFSKKKKITLITLLLLILLLIGGFLTLKWYDNYKIQTQEGQLTGTVGTIPGLSNEELQKELQKQADESLFSFNINSKPVFENGKSEGNLRIANPQYNVYPIEVIIRLKDTNEVIFKSGKIQPNHYIEKAKLTKNLKKGDYEAVATIQAFDPKDNDKYLGKAQAILNISVLN</sequence>
<comment type="caution">
    <text evidence="2">The sequence shown here is derived from an EMBL/GenBank/DDBJ whole genome shotgun (WGS) entry which is preliminary data.</text>
</comment>
<accession>B1BU26</accession>
<keyword evidence="1" id="KW-0812">Transmembrane</keyword>
<proteinExistence type="predicted"/>
<dbReference type="AlphaFoldDB" id="B1BU26"/>
<protein>
    <submittedName>
        <fullName evidence="2">Uncharacterized protein</fullName>
    </submittedName>
</protein>
<organism evidence="2 3">
    <name type="scientific">Clostridium perfringens E str. JGS1987</name>
    <dbReference type="NCBI Taxonomy" id="451755"/>
    <lineage>
        <taxon>Bacteria</taxon>
        <taxon>Bacillati</taxon>
        <taxon>Bacillota</taxon>
        <taxon>Clostridia</taxon>
        <taxon>Eubacteriales</taxon>
        <taxon>Clostridiaceae</taxon>
        <taxon>Clostridium</taxon>
    </lineage>
</organism>
<reference evidence="2 3" key="1">
    <citation type="submission" date="2007-07" db="EMBL/GenBank/DDBJ databases">
        <title>Annotation of Clostridium perfringens E str. JGS1987.</title>
        <authorList>
            <person name="Paulsen I."/>
            <person name="Sebastian Y."/>
        </authorList>
    </citation>
    <scope>NUCLEOTIDE SEQUENCE [LARGE SCALE GENOMIC DNA]</scope>
    <source>
        <strain evidence="3">E str. JGS1987</strain>
    </source>
</reference>
<keyword evidence="1" id="KW-0472">Membrane</keyword>
<keyword evidence="1" id="KW-1133">Transmembrane helix</keyword>